<reference evidence="1 2" key="2">
    <citation type="journal article" date="2021" name="AMB Express">
        <title>Isolation and characterisation of Methylocystis spp. for poly-3-hydroxybutyrate production using waste methane feedstocks.</title>
        <authorList>
            <person name="Rumah B.L."/>
            <person name="Stead C.E."/>
            <person name="Claxton Stevens B.H."/>
            <person name="Minton N.P."/>
            <person name="Grosse-Honebrink A."/>
            <person name="Zhang Y."/>
        </authorList>
    </citation>
    <scope>NUCLEOTIDE SEQUENCE [LARGE SCALE GENOMIC DNA]</scope>
    <source>
        <strain evidence="1 2">BRCS1</strain>
    </source>
</reference>
<reference evidence="2" key="1">
    <citation type="submission" date="2019-09" db="EMBL/GenBank/DDBJ databases">
        <title>Isolation and complete genome sequencing of Methylocystis species.</title>
        <authorList>
            <person name="Rumah B.L."/>
            <person name="Stead C.E."/>
            <person name="Stevens B.C."/>
            <person name="Minton N.P."/>
            <person name="Grosse-Honebrink A."/>
            <person name="Zhang Y."/>
        </authorList>
    </citation>
    <scope>NUCLEOTIDE SEQUENCE [LARGE SCALE GENOMIC DNA]</scope>
    <source>
        <strain evidence="2">BRCS1</strain>
    </source>
</reference>
<evidence type="ECO:0000313" key="1">
    <source>
        <dbReference type="EMBL" id="QGM94810.1"/>
    </source>
</evidence>
<name>A0ABX6EK25_9HYPH</name>
<accession>A0ABX6EK25</accession>
<proteinExistence type="predicted"/>
<dbReference type="Proteomes" id="UP000424673">
    <property type="component" value="Chromosome"/>
</dbReference>
<dbReference type="RefSeq" id="WP_154453064.1">
    <property type="nucleotide sequence ID" value="NZ_CP044328.1"/>
</dbReference>
<gene>
    <name evidence="1" type="ORF">F7D13_12715</name>
</gene>
<dbReference type="InterPro" id="IPR012644">
    <property type="entry name" value="CHP02300_FYDLN_acid"/>
</dbReference>
<dbReference type="EMBL" id="CP044328">
    <property type="protein sequence ID" value="QGM94810.1"/>
    <property type="molecule type" value="Genomic_DNA"/>
</dbReference>
<dbReference type="Pfam" id="PF09538">
    <property type="entry name" value="FYDLN_acid"/>
    <property type="match status" value="1"/>
</dbReference>
<sequence length="109" mass="11836">MAKAELGVKRRCLTCATPFYDLNRLPIVCPKCAAAFQVVEVLRSAARRPYSTSFARPAPVSPVIEPVADHVLLASADDEEDTTADEEEDSIDEVLEEVDDADAVETAVE</sequence>
<dbReference type="NCBIfam" id="TIGR02300">
    <property type="entry name" value="FYDLN_acid"/>
    <property type="match status" value="1"/>
</dbReference>
<protein>
    <submittedName>
        <fullName evidence="1">TIGR02300 family protein</fullName>
    </submittedName>
</protein>
<keyword evidence="2" id="KW-1185">Reference proteome</keyword>
<evidence type="ECO:0000313" key="2">
    <source>
        <dbReference type="Proteomes" id="UP000424673"/>
    </source>
</evidence>
<organism evidence="1 2">
    <name type="scientific">Methylocystis rosea</name>
    <dbReference type="NCBI Taxonomy" id="173366"/>
    <lineage>
        <taxon>Bacteria</taxon>
        <taxon>Pseudomonadati</taxon>
        <taxon>Pseudomonadota</taxon>
        <taxon>Alphaproteobacteria</taxon>
        <taxon>Hyphomicrobiales</taxon>
        <taxon>Methylocystaceae</taxon>
        <taxon>Methylocystis</taxon>
    </lineage>
</organism>